<dbReference type="PANTHER" id="PTHR43785">
    <property type="entry name" value="GAMMA-GLUTAMYLPUTRESCINE SYNTHETASE"/>
    <property type="match status" value="1"/>
</dbReference>
<dbReference type="SMART" id="SM01230">
    <property type="entry name" value="Gln-synt_C"/>
    <property type="match status" value="1"/>
</dbReference>
<dbReference type="InterPro" id="IPR036651">
    <property type="entry name" value="Gln_synt_N_sf"/>
</dbReference>
<feature type="domain" description="GS catalytic" evidence="5">
    <location>
        <begin position="122"/>
        <end position="404"/>
    </location>
</feature>
<evidence type="ECO:0000256" key="2">
    <source>
        <dbReference type="ARBA" id="ARBA00022598"/>
    </source>
</evidence>
<name>A0A0R2QDD9_9ACTN</name>
<proteinExistence type="inferred from homology"/>
<protein>
    <recommendedName>
        <fullName evidence="5">GS catalytic domain-containing protein</fullName>
    </recommendedName>
</protein>
<dbReference type="InterPro" id="IPR008146">
    <property type="entry name" value="Gln_synth_cat_dom"/>
</dbReference>
<gene>
    <name evidence="6" type="ORF">ABR75_04270</name>
</gene>
<dbReference type="Gene3D" id="3.30.590.10">
    <property type="entry name" value="Glutamine synthetase/guanido kinase, catalytic domain"/>
    <property type="match status" value="1"/>
</dbReference>
<dbReference type="PANTHER" id="PTHR43785:SF12">
    <property type="entry name" value="TYPE-1 GLUTAMINE SYNTHETASE 2"/>
    <property type="match status" value="1"/>
</dbReference>
<evidence type="ECO:0000313" key="7">
    <source>
        <dbReference type="Proteomes" id="UP000051017"/>
    </source>
</evidence>
<dbReference type="GO" id="GO:0006542">
    <property type="term" value="P:glutamine biosynthetic process"/>
    <property type="evidence" value="ECO:0007669"/>
    <property type="project" value="InterPro"/>
</dbReference>
<dbReference type="AlphaFoldDB" id="A0A0R2QDD9"/>
<comment type="caution">
    <text evidence="6">The sequence shown here is derived from an EMBL/GenBank/DDBJ whole genome shotgun (WGS) entry which is preliminary data.</text>
</comment>
<keyword evidence="2" id="KW-0436">Ligase</keyword>
<accession>A0A0R2QDD9</accession>
<evidence type="ECO:0000313" key="6">
    <source>
        <dbReference type="EMBL" id="KRO48345.1"/>
    </source>
</evidence>
<evidence type="ECO:0000259" key="5">
    <source>
        <dbReference type="PROSITE" id="PS51987"/>
    </source>
</evidence>
<dbReference type="Pfam" id="PF00120">
    <property type="entry name" value="Gln-synt_C"/>
    <property type="match status" value="1"/>
</dbReference>
<comment type="similarity">
    <text evidence="1 3 4">Belongs to the glutamine synthetase family.</text>
</comment>
<dbReference type="PROSITE" id="PS51987">
    <property type="entry name" value="GS_CATALYTIC"/>
    <property type="match status" value="1"/>
</dbReference>
<reference evidence="6 7" key="1">
    <citation type="submission" date="2015-10" db="EMBL/GenBank/DDBJ databases">
        <title>Metagenome-Assembled Genomes uncover a global brackish microbiome.</title>
        <authorList>
            <person name="Hugerth L.W."/>
            <person name="Larsson J."/>
            <person name="Alneberg J."/>
            <person name="Lindh M.V."/>
            <person name="Legrand C."/>
            <person name="Pinhassi J."/>
            <person name="Andersson A.F."/>
        </authorList>
    </citation>
    <scope>NUCLEOTIDE SEQUENCE [LARGE SCALE GENOMIC DNA]</scope>
    <source>
        <strain evidence="6">BACL6 MAG-120924-bin43</strain>
    </source>
</reference>
<dbReference type="Proteomes" id="UP000051017">
    <property type="component" value="Unassembled WGS sequence"/>
</dbReference>
<feature type="non-terminal residue" evidence="6">
    <location>
        <position position="404"/>
    </location>
</feature>
<evidence type="ECO:0000256" key="1">
    <source>
        <dbReference type="ARBA" id="ARBA00009897"/>
    </source>
</evidence>
<dbReference type="Gene3D" id="3.10.20.70">
    <property type="entry name" value="Glutamine synthetase, N-terminal domain"/>
    <property type="match status" value="1"/>
</dbReference>
<organism evidence="6 7">
    <name type="scientific">Acidimicrobiia bacterium BACL6 MAG-120924-bin43</name>
    <dbReference type="NCBI Taxonomy" id="1655583"/>
    <lineage>
        <taxon>Bacteria</taxon>
        <taxon>Bacillati</taxon>
        <taxon>Actinomycetota</taxon>
        <taxon>Acidimicrobiia</taxon>
        <taxon>acIV cluster</taxon>
    </lineage>
</organism>
<evidence type="ECO:0000256" key="4">
    <source>
        <dbReference type="RuleBase" id="RU000384"/>
    </source>
</evidence>
<dbReference type="GO" id="GO:0004356">
    <property type="term" value="F:glutamine synthetase activity"/>
    <property type="evidence" value="ECO:0007669"/>
    <property type="project" value="InterPro"/>
</dbReference>
<dbReference type="InterPro" id="IPR014746">
    <property type="entry name" value="Gln_synth/guanido_kin_cat_dom"/>
</dbReference>
<sequence length="404" mass="44658">MAHRPMTRDELAAAINSGVIDTVIMAFPDMQGRMVGKRMTGWFFLQDVADHGTENCNYLIATDMDDTALPGFAFASYDQGYGDMVAMPDWDTIRVLPWQKNTVLILCDLSDPRTSSRVAVSPRQILRDQVSVVQQAGFVPMIGSEIEFYLFHESYREAFEKEYRGLSPHSPWMQDYQIVQTTFDEYVIGDIRRNLDECGIPVECSKGEAGRGQHEVNLRYAAALEMADRNLIYKSAAKEIAASHGRSVSFMAKWNSSETGSSCHVHSSLWTQDGTPAFDSSSTSNAMPELFQHYLAGLLATARDFSLLWAPTVNSYRRFQPGSWAPTAIAWGSDNRTLGMRVVGHGAGARVECRTPGSDANSYLAFAGTLAGGMYGIRHKIALEPAFEGNGYEATNVPRIPSTL</sequence>
<evidence type="ECO:0000256" key="3">
    <source>
        <dbReference type="PROSITE-ProRule" id="PRU01331"/>
    </source>
</evidence>
<dbReference type="SUPFAM" id="SSF55931">
    <property type="entry name" value="Glutamine synthetase/guanido kinase"/>
    <property type="match status" value="1"/>
</dbReference>
<dbReference type="EMBL" id="LIBJ01000095">
    <property type="protein sequence ID" value="KRO48345.1"/>
    <property type="molecule type" value="Genomic_DNA"/>
</dbReference>
<dbReference type="SUPFAM" id="SSF54368">
    <property type="entry name" value="Glutamine synthetase, N-terminal domain"/>
    <property type="match status" value="1"/>
</dbReference>